<comment type="subcellular location">
    <subcellularLocation>
        <location evidence="1">Membrane</location>
        <topology evidence="1">Single-pass type II membrane protein</topology>
    </subcellularLocation>
</comment>
<evidence type="ECO:0000313" key="8">
    <source>
        <dbReference type="EMBL" id="KAF1945144.1"/>
    </source>
</evidence>
<protein>
    <recommendedName>
        <fullName evidence="10">Glycosyltransferase family 31 protein</fullName>
    </recommendedName>
</protein>
<dbReference type="EMBL" id="ML976011">
    <property type="protein sequence ID" value="KAF1945144.1"/>
    <property type="molecule type" value="Genomic_DNA"/>
</dbReference>
<dbReference type="AlphaFoldDB" id="A0A6A5SZJ9"/>
<evidence type="ECO:0000313" key="9">
    <source>
        <dbReference type="Proteomes" id="UP000800038"/>
    </source>
</evidence>
<feature type="region of interest" description="Disordered" evidence="7">
    <location>
        <begin position="64"/>
        <end position="121"/>
    </location>
</feature>
<accession>A0A6A5SZJ9</accession>
<feature type="compositionally biased region" description="Low complexity" evidence="7">
    <location>
        <begin position="466"/>
        <end position="478"/>
    </location>
</feature>
<keyword evidence="3" id="KW-0812">Transmembrane</keyword>
<feature type="compositionally biased region" description="Low complexity" evidence="7">
    <location>
        <begin position="64"/>
        <end position="74"/>
    </location>
</feature>
<comment type="similarity">
    <text evidence="2">Belongs to the glycosyltransferase 31 family. Beta3-Gal-T subfamily.</text>
</comment>
<dbReference type="OrthoDB" id="414175at2759"/>
<evidence type="ECO:0000256" key="4">
    <source>
        <dbReference type="ARBA" id="ARBA00022968"/>
    </source>
</evidence>
<evidence type="ECO:0000256" key="2">
    <source>
        <dbReference type="ARBA" id="ARBA00006462"/>
    </source>
</evidence>
<feature type="compositionally biased region" description="Basic and acidic residues" evidence="7">
    <location>
        <begin position="75"/>
        <end position="119"/>
    </location>
</feature>
<evidence type="ECO:0000256" key="7">
    <source>
        <dbReference type="SAM" id="MobiDB-lite"/>
    </source>
</evidence>
<evidence type="ECO:0000256" key="1">
    <source>
        <dbReference type="ARBA" id="ARBA00004606"/>
    </source>
</evidence>
<dbReference type="Gene3D" id="3.90.550.50">
    <property type="match status" value="1"/>
</dbReference>
<evidence type="ECO:0000256" key="5">
    <source>
        <dbReference type="ARBA" id="ARBA00022989"/>
    </source>
</evidence>
<keyword evidence="9" id="KW-1185">Reference proteome</keyword>
<dbReference type="PANTHER" id="PTHR23033:SF47">
    <property type="entry name" value="APPLE DOMAIN-CONTAINING PROTEIN-RELATED"/>
    <property type="match status" value="1"/>
</dbReference>
<keyword evidence="4" id="KW-0735">Signal-anchor</keyword>
<sequence length="593" mass="67930">MPLFTPSRLAIIVVSFSLLTLFWTFGLPHRLAQPVLPIIDHYDHKNVHSESLIPPPVIEKTHATTTTTAPAPTAHGDRPAASDDHRWDDKTGIAEYEKDGGRWEDKDKLREGEKSRKTSDGTAIAAPTTLLARFCKDVRGAPHVMVVLRTSKAEVDKIFMQLLGLLSCVPHFAIFSDHAGEIEGHTIYNALDSIGSDAKSKHAEFHEYQMMLADSEHTPDAKKIKDLDKWKFLPMVYKAYHLNPSAKFVVFIEADTSLSWTNLLQWVDRLDYRIPYYSGAPAYIASTDLAQRGAGIMLSQGALRRYAKSYDELYTTKWEPRVGRDCCGDLILAKALNDAHVEFYKSWPLLQAERPNTLDYTRKHWCVPAVSWHHVNSADLAGLWELQKNWTHTHGWDKPYLFRDAFHDSVEPYIQARKEAWDNLSQDAKIVAPQGRQQQMKEEGHSKKHQEKQVMDKEEDKKQEGQKLQAKMKQQLQKESLYSHIADSNSKSHQSRNSKKEDVKEGVDWDRLAAKFKDAGDSAERCLKVCEQVEDCLQWRYTTKGDGECHLSKVLRLGGKEGVDKWTSGWLLDRVKVVTKEWECQKVEWDFYQ</sequence>
<evidence type="ECO:0000256" key="3">
    <source>
        <dbReference type="ARBA" id="ARBA00022692"/>
    </source>
</evidence>
<dbReference type="GO" id="GO:0016020">
    <property type="term" value="C:membrane"/>
    <property type="evidence" value="ECO:0007669"/>
    <property type="project" value="UniProtKB-SubCell"/>
</dbReference>
<keyword evidence="6" id="KW-0472">Membrane</keyword>
<reference evidence="8" key="1">
    <citation type="journal article" date="2020" name="Stud. Mycol.">
        <title>101 Dothideomycetes genomes: a test case for predicting lifestyles and emergence of pathogens.</title>
        <authorList>
            <person name="Haridas S."/>
            <person name="Albert R."/>
            <person name="Binder M."/>
            <person name="Bloem J."/>
            <person name="Labutti K."/>
            <person name="Salamov A."/>
            <person name="Andreopoulos B."/>
            <person name="Baker S."/>
            <person name="Barry K."/>
            <person name="Bills G."/>
            <person name="Bluhm B."/>
            <person name="Cannon C."/>
            <person name="Castanera R."/>
            <person name="Culley D."/>
            <person name="Daum C."/>
            <person name="Ezra D."/>
            <person name="Gonzalez J."/>
            <person name="Henrissat B."/>
            <person name="Kuo A."/>
            <person name="Liang C."/>
            <person name="Lipzen A."/>
            <person name="Lutzoni F."/>
            <person name="Magnuson J."/>
            <person name="Mondo S."/>
            <person name="Nolan M."/>
            <person name="Ohm R."/>
            <person name="Pangilinan J."/>
            <person name="Park H.-J."/>
            <person name="Ramirez L."/>
            <person name="Alfaro M."/>
            <person name="Sun H."/>
            <person name="Tritt A."/>
            <person name="Yoshinaga Y."/>
            <person name="Zwiers L.-H."/>
            <person name="Turgeon B."/>
            <person name="Goodwin S."/>
            <person name="Spatafora J."/>
            <person name="Crous P."/>
            <person name="Grigoriev I."/>
        </authorList>
    </citation>
    <scope>NUCLEOTIDE SEQUENCE</scope>
    <source>
        <strain evidence="8">CBS 161.51</strain>
    </source>
</reference>
<dbReference type="InterPro" id="IPR026050">
    <property type="entry name" value="C1GALT1/C1GALT1_chp1"/>
</dbReference>
<name>A0A6A5SZJ9_9PLEO</name>
<feature type="compositionally biased region" description="Basic and acidic residues" evidence="7">
    <location>
        <begin position="439"/>
        <end position="465"/>
    </location>
</feature>
<keyword evidence="5" id="KW-1133">Transmembrane helix</keyword>
<dbReference type="Proteomes" id="UP000800038">
    <property type="component" value="Unassembled WGS sequence"/>
</dbReference>
<evidence type="ECO:0008006" key="10">
    <source>
        <dbReference type="Google" id="ProtNLM"/>
    </source>
</evidence>
<dbReference type="PANTHER" id="PTHR23033">
    <property type="entry name" value="BETA1,3-GALACTOSYLTRANSFERASE"/>
    <property type="match status" value="1"/>
</dbReference>
<evidence type="ECO:0000256" key="6">
    <source>
        <dbReference type="ARBA" id="ARBA00023136"/>
    </source>
</evidence>
<organism evidence="8 9">
    <name type="scientific">Clathrospora elynae</name>
    <dbReference type="NCBI Taxonomy" id="706981"/>
    <lineage>
        <taxon>Eukaryota</taxon>
        <taxon>Fungi</taxon>
        <taxon>Dikarya</taxon>
        <taxon>Ascomycota</taxon>
        <taxon>Pezizomycotina</taxon>
        <taxon>Dothideomycetes</taxon>
        <taxon>Pleosporomycetidae</taxon>
        <taxon>Pleosporales</taxon>
        <taxon>Diademaceae</taxon>
        <taxon>Clathrospora</taxon>
    </lineage>
</organism>
<gene>
    <name evidence="8" type="ORF">EJ02DRAFT_396773</name>
</gene>
<proteinExistence type="inferred from homology"/>
<feature type="region of interest" description="Disordered" evidence="7">
    <location>
        <begin position="433"/>
        <end position="504"/>
    </location>
</feature>